<name>A0A089WT07_9PSED</name>
<protein>
    <submittedName>
        <fullName evidence="1">Transporter</fullName>
    </submittedName>
</protein>
<dbReference type="eggNOG" id="COG3646">
    <property type="taxonomic scope" value="Bacteria"/>
</dbReference>
<gene>
    <name evidence="1" type="ORF">LK03_14935</name>
</gene>
<dbReference type="Pfam" id="PF09669">
    <property type="entry name" value="Phage_pRha"/>
    <property type="match status" value="1"/>
</dbReference>
<dbReference type="EMBL" id="CP009455">
    <property type="protein sequence ID" value="AIR91751.1"/>
    <property type="molecule type" value="Genomic_DNA"/>
</dbReference>
<reference evidence="1 2" key="1">
    <citation type="submission" date="2014-09" db="EMBL/GenBank/DDBJ databases">
        <authorList>
            <person name="Chan K.-G."/>
        </authorList>
    </citation>
    <scope>NUCLEOTIDE SEQUENCE [LARGE SCALE GENOMIC DNA]</scope>
    <source>
        <strain evidence="1 2">ND07</strain>
    </source>
</reference>
<organism evidence="1 2">
    <name type="scientific">Pseudomonas cremoricolorata</name>
    <dbReference type="NCBI Taxonomy" id="157783"/>
    <lineage>
        <taxon>Bacteria</taxon>
        <taxon>Pseudomonadati</taxon>
        <taxon>Pseudomonadota</taxon>
        <taxon>Gammaproteobacteria</taxon>
        <taxon>Pseudomonadales</taxon>
        <taxon>Pseudomonadaceae</taxon>
        <taxon>Pseudomonas</taxon>
    </lineage>
</organism>
<dbReference type="AlphaFoldDB" id="A0A089WT07"/>
<evidence type="ECO:0000313" key="1">
    <source>
        <dbReference type="EMBL" id="AIR91751.1"/>
    </source>
</evidence>
<sequence length="273" mass="31061">MHMQTPSVQALIRPAPQNANHDFVARTMSSREIAELTGKQHQHVKRDIEKMLGDLKEDASKFGQIYFDSQNRAQREYCLDREHTDCLLTGYSAAMRMAVIKRWRELESQVALALPDFTNPAAAARAWADQVEQKQAAEQARLLLTVEVQAQATKIEHLENLFKEGMTATQFCKGLNGVNVMQVNAFLKARNWLYAEGRSGTRYRVAAYARDKYMTEHQHEVTPHGKDAFISYTPILLRKGATRLYELYLSGDLPMKKNWDGLHTHDKAVRGAA</sequence>
<accession>A0A089WT07</accession>
<dbReference type="Proteomes" id="UP000029493">
    <property type="component" value="Chromosome"/>
</dbReference>
<keyword evidence="2" id="KW-1185">Reference proteome</keyword>
<dbReference type="InterPro" id="IPR014054">
    <property type="entry name" value="Phage_regulatory_Rha"/>
</dbReference>
<evidence type="ECO:0000313" key="2">
    <source>
        <dbReference type="Proteomes" id="UP000029493"/>
    </source>
</evidence>
<dbReference type="KEGG" id="psw:LK03_14935"/>
<dbReference type="STRING" id="157783.LK03_14935"/>
<proteinExistence type="predicted"/>